<protein>
    <submittedName>
        <fullName evidence="1">Uncharacterized protein</fullName>
    </submittedName>
</protein>
<evidence type="ECO:0000313" key="2">
    <source>
        <dbReference type="Proteomes" id="UP000053127"/>
    </source>
</evidence>
<name>A0A101NPJ0_9ACTN</name>
<organism evidence="1 2">
    <name type="scientific">Streptomyces yokosukanensis</name>
    <dbReference type="NCBI Taxonomy" id="67386"/>
    <lineage>
        <taxon>Bacteria</taxon>
        <taxon>Bacillati</taxon>
        <taxon>Actinomycetota</taxon>
        <taxon>Actinomycetes</taxon>
        <taxon>Kitasatosporales</taxon>
        <taxon>Streptomycetaceae</taxon>
        <taxon>Streptomyces</taxon>
    </lineage>
</organism>
<gene>
    <name evidence="1" type="ORF">AQI95_42260</name>
</gene>
<dbReference type="EMBL" id="LMWN01000087">
    <property type="protein sequence ID" value="KUM97074.1"/>
    <property type="molecule type" value="Genomic_DNA"/>
</dbReference>
<keyword evidence="2" id="KW-1185">Reference proteome</keyword>
<reference evidence="1 2" key="1">
    <citation type="submission" date="2015-10" db="EMBL/GenBank/DDBJ databases">
        <title>Draft genome sequence of Streptomyces yokosukanensis DSM 40224, type strain for the species Streptomyces yokosukanensis.</title>
        <authorList>
            <person name="Ruckert C."/>
            <person name="Winkler A."/>
            <person name="Kalinowski J."/>
            <person name="Kampfer P."/>
            <person name="Glaeser S."/>
        </authorList>
    </citation>
    <scope>NUCLEOTIDE SEQUENCE [LARGE SCALE GENOMIC DNA]</scope>
    <source>
        <strain evidence="1 2">DSM 40224</strain>
    </source>
</reference>
<comment type="caution">
    <text evidence="1">The sequence shown here is derived from an EMBL/GenBank/DDBJ whole genome shotgun (WGS) entry which is preliminary data.</text>
</comment>
<dbReference type="Proteomes" id="UP000053127">
    <property type="component" value="Unassembled WGS sequence"/>
</dbReference>
<dbReference type="AlphaFoldDB" id="A0A101NPJ0"/>
<sequence length="106" mass="10610">MTSMQRPACRAVFSARQFWGLHGDGADAVVLGSGGHSGEQAAADCDSYGVQAGGLLVDLPQQRAGFGRDQRVVVGVGGERPGGGGEVLAGGQSFGVLGPVNRTSAP</sequence>
<evidence type="ECO:0000313" key="1">
    <source>
        <dbReference type="EMBL" id="KUM97074.1"/>
    </source>
</evidence>
<proteinExistence type="predicted"/>
<accession>A0A101NPJ0</accession>